<dbReference type="PROSITE" id="PS50106">
    <property type="entry name" value="PDZ"/>
    <property type="match status" value="2"/>
</dbReference>
<comment type="caution">
    <text evidence="4">The sequence shown here is derived from an EMBL/GenBank/DDBJ whole genome shotgun (WGS) entry which is preliminary data.</text>
</comment>
<feature type="domain" description="PDZ" evidence="3">
    <location>
        <begin position="198"/>
        <end position="273"/>
    </location>
</feature>
<dbReference type="SUPFAM" id="SSF50156">
    <property type="entry name" value="PDZ domain-like"/>
    <property type="match status" value="2"/>
</dbReference>
<dbReference type="GO" id="GO:0005737">
    <property type="term" value="C:cytoplasm"/>
    <property type="evidence" value="ECO:0007669"/>
    <property type="project" value="TreeGrafter"/>
</dbReference>
<dbReference type="FunFam" id="2.30.42.10:FF:000043">
    <property type="entry name" value="Syntenin-1 isoform X1"/>
    <property type="match status" value="1"/>
</dbReference>
<dbReference type="CDD" id="cd06794">
    <property type="entry name" value="PDZ2_syntenin-like"/>
    <property type="match status" value="1"/>
</dbReference>
<name>A0A8J6H678_TENMO</name>
<keyword evidence="1" id="KW-0677">Repeat</keyword>
<dbReference type="Gene3D" id="2.30.42.10">
    <property type="match status" value="2"/>
</dbReference>
<evidence type="ECO:0000256" key="2">
    <source>
        <dbReference type="SAM" id="MobiDB-lite"/>
    </source>
</evidence>
<feature type="domain" description="PDZ" evidence="3">
    <location>
        <begin position="114"/>
        <end position="193"/>
    </location>
</feature>
<evidence type="ECO:0000313" key="4">
    <source>
        <dbReference type="EMBL" id="KAH0808849.1"/>
    </source>
</evidence>
<reference evidence="4" key="1">
    <citation type="journal article" date="2020" name="J Insects Food Feed">
        <title>The yellow mealworm (Tenebrio molitor) genome: a resource for the emerging insects as food and feed industry.</title>
        <authorList>
            <person name="Eriksson T."/>
            <person name="Andere A."/>
            <person name="Kelstrup H."/>
            <person name="Emery V."/>
            <person name="Picard C."/>
        </authorList>
    </citation>
    <scope>NUCLEOTIDE SEQUENCE</scope>
    <source>
        <strain evidence="4">Stoneville</strain>
        <tissue evidence="4">Whole head</tissue>
    </source>
</reference>
<accession>A0A8J6H678</accession>
<dbReference type="PANTHER" id="PTHR12345:SF3">
    <property type="entry name" value="PDZ DOMAIN-CONTAINING PROTEIN"/>
    <property type="match status" value="1"/>
</dbReference>
<dbReference type="SMART" id="SM00228">
    <property type="entry name" value="PDZ"/>
    <property type="match status" value="2"/>
</dbReference>
<dbReference type="InterPro" id="IPR036034">
    <property type="entry name" value="PDZ_sf"/>
</dbReference>
<keyword evidence="5" id="KW-1185">Reference proteome</keyword>
<organism evidence="4 5">
    <name type="scientific">Tenebrio molitor</name>
    <name type="common">Yellow mealworm beetle</name>
    <dbReference type="NCBI Taxonomy" id="7067"/>
    <lineage>
        <taxon>Eukaryota</taxon>
        <taxon>Metazoa</taxon>
        <taxon>Ecdysozoa</taxon>
        <taxon>Arthropoda</taxon>
        <taxon>Hexapoda</taxon>
        <taxon>Insecta</taxon>
        <taxon>Pterygota</taxon>
        <taxon>Neoptera</taxon>
        <taxon>Endopterygota</taxon>
        <taxon>Coleoptera</taxon>
        <taxon>Polyphaga</taxon>
        <taxon>Cucujiformia</taxon>
        <taxon>Tenebrionidae</taxon>
        <taxon>Tenebrio</taxon>
    </lineage>
</organism>
<dbReference type="EMBL" id="JABDTM020028490">
    <property type="protein sequence ID" value="KAH0808849.1"/>
    <property type="molecule type" value="Genomic_DNA"/>
</dbReference>
<protein>
    <recommendedName>
        <fullName evidence="3">PDZ domain-containing protein</fullName>
    </recommendedName>
</protein>
<evidence type="ECO:0000259" key="3">
    <source>
        <dbReference type="PROSITE" id="PS50106"/>
    </source>
</evidence>
<dbReference type="GO" id="GO:0005886">
    <property type="term" value="C:plasma membrane"/>
    <property type="evidence" value="ECO:0007669"/>
    <property type="project" value="TreeGrafter"/>
</dbReference>
<evidence type="ECO:0000256" key="1">
    <source>
        <dbReference type="ARBA" id="ARBA00022737"/>
    </source>
</evidence>
<dbReference type="InterPro" id="IPR001478">
    <property type="entry name" value="PDZ"/>
</dbReference>
<dbReference type="CDD" id="cd06721">
    <property type="entry name" value="PDZ1_syntenin-like"/>
    <property type="match status" value="1"/>
</dbReference>
<evidence type="ECO:0000313" key="5">
    <source>
        <dbReference type="Proteomes" id="UP000719412"/>
    </source>
</evidence>
<dbReference type="Pfam" id="PF00595">
    <property type="entry name" value="PDZ"/>
    <property type="match status" value="1"/>
</dbReference>
<reference evidence="4" key="2">
    <citation type="submission" date="2021-08" db="EMBL/GenBank/DDBJ databases">
        <authorList>
            <person name="Eriksson T."/>
        </authorList>
    </citation>
    <scope>NUCLEOTIDE SEQUENCE</scope>
    <source>
        <strain evidence="4">Stoneville</strain>
        <tissue evidence="4">Whole head</tissue>
    </source>
</reference>
<feature type="region of interest" description="Disordered" evidence="2">
    <location>
        <begin position="28"/>
        <end position="49"/>
    </location>
</feature>
<proteinExistence type="predicted"/>
<dbReference type="AlphaFoldDB" id="A0A8J6H678"/>
<sequence>MSLYPSLEDMKVDQLSRAQNQALTAAVRPNPTNYAPEMPVPRSPTGNSAYPSLGEYMGLELTEAVIQQNMPEYLQVAVPQPSIPIAVGNSSMVAPLSGQSLGLQRAHVSHGIRQLTLCKDKDGKVGVRVKPINNGVFVCLVVDNSPASLAGLRFGDQILQVNGVNVAGYTMEKVHDMFRKSAINGISVVVRDRPFERTITLHKDSVRCVGFQFKNGKIVTIVKDSSAARNGVLTDHQLLEVEGQNVVGLKDKQISKIIEEAGEVVTITVIPSFIYDHMVKKMAGSLLKDLMDHSIPNL</sequence>
<dbReference type="Proteomes" id="UP000719412">
    <property type="component" value="Unassembled WGS sequence"/>
</dbReference>
<dbReference type="InterPro" id="IPR051230">
    <property type="entry name" value="APP-Binding"/>
</dbReference>
<gene>
    <name evidence="4" type="ORF">GEV33_013944</name>
</gene>
<dbReference type="PANTHER" id="PTHR12345">
    <property type="entry name" value="SYNTENIN RELATED"/>
    <property type="match status" value="1"/>
</dbReference>